<dbReference type="GO" id="GO:0140662">
    <property type="term" value="F:ATP-dependent protein folding chaperone"/>
    <property type="evidence" value="ECO:0007669"/>
    <property type="project" value="InterPro"/>
</dbReference>
<keyword evidence="4" id="KW-0472">Membrane</keyword>
<proteinExistence type="inferred from homology"/>
<keyword evidence="6" id="KW-1185">Reference proteome</keyword>
<organism evidence="5 6">
    <name type="scientific">Thalictrum thalictroides</name>
    <name type="common">Rue-anemone</name>
    <name type="synonym">Anemone thalictroides</name>
    <dbReference type="NCBI Taxonomy" id="46969"/>
    <lineage>
        <taxon>Eukaryota</taxon>
        <taxon>Viridiplantae</taxon>
        <taxon>Streptophyta</taxon>
        <taxon>Embryophyta</taxon>
        <taxon>Tracheophyta</taxon>
        <taxon>Spermatophyta</taxon>
        <taxon>Magnoliopsida</taxon>
        <taxon>Ranunculales</taxon>
        <taxon>Ranunculaceae</taxon>
        <taxon>Thalictroideae</taxon>
        <taxon>Thalictrum</taxon>
    </lineage>
</organism>
<gene>
    <name evidence="5" type="ORF">FRX31_004586</name>
</gene>
<comment type="caution">
    <text evidence="5">The sequence shown here is derived from an EMBL/GenBank/DDBJ whole genome shotgun (WGS) entry which is preliminary data.</text>
</comment>
<keyword evidence="5" id="KW-0346">Stress response</keyword>
<dbReference type="Pfam" id="PF00012">
    <property type="entry name" value="HSP70"/>
    <property type="match status" value="1"/>
</dbReference>
<dbReference type="FunFam" id="3.30.420.40:FF:000028">
    <property type="entry name" value="heat shock 70 kDa protein-like"/>
    <property type="match status" value="1"/>
</dbReference>
<evidence type="ECO:0000256" key="3">
    <source>
        <dbReference type="ARBA" id="ARBA00022840"/>
    </source>
</evidence>
<dbReference type="PANTHER" id="PTHR19375">
    <property type="entry name" value="HEAT SHOCK PROTEIN 70KDA"/>
    <property type="match status" value="1"/>
</dbReference>
<feature type="transmembrane region" description="Helical" evidence="4">
    <location>
        <begin position="73"/>
        <end position="95"/>
    </location>
</feature>
<dbReference type="GO" id="GO:0005524">
    <property type="term" value="F:ATP binding"/>
    <property type="evidence" value="ECO:0007669"/>
    <property type="project" value="UniProtKB-KW"/>
</dbReference>
<keyword evidence="3" id="KW-0067">ATP-binding</keyword>
<dbReference type="OrthoDB" id="3789372at2759"/>
<dbReference type="Gene3D" id="3.30.420.40">
    <property type="match status" value="1"/>
</dbReference>
<keyword evidence="4" id="KW-0812">Transmembrane</keyword>
<evidence type="ECO:0000256" key="2">
    <source>
        <dbReference type="ARBA" id="ARBA00022741"/>
    </source>
</evidence>
<sequence length="99" mass="11534">MVFLEKEQALKRGQVFIPCTMYMCVGIWQHGHVEIIGNDQRNRITPYVAFNDTKRLIRDAAKNQVAANPINTVFGMLIKLFIILCLFRFQGLLIYQHFC</sequence>
<dbReference type="Proteomes" id="UP000554482">
    <property type="component" value="Unassembled WGS sequence"/>
</dbReference>
<keyword evidence="2" id="KW-0547">Nucleotide-binding</keyword>
<dbReference type="SUPFAM" id="SSF53067">
    <property type="entry name" value="Actin-like ATPase domain"/>
    <property type="match status" value="1"/>
</dbReference>
<evidence type="ECO:0000313" key="5">
    <source>
        <dbReference type="EMBL" id="KAF5205828.1"/>
    </source>
</evidence>
<evidence type="ECO:0000256" key="1">
    <source>
        <dbReference type="ARBA" id="ARBA00007381"/>
    </source>
</evidence>
<name>A0A7J6XA64_THATH</name>
<evidence type="ECO:0000313" key="6">
    <source>
        <dbReference type="Proteomes" id="UP000554482"/>
    </source>
</evidence>
<keyword evidence="4" id="KW-1133">Transmembrane helix</keyword>
<protein>
    <submittedName>
        <fullName evidence="5">Heat shock protein</fullName>
    </submittedName>
</protein>
<accession>A0A7J6XA64</accession>
<dbReference type="EMBL" id="JABWDY010003603">
    <property type="protein sequence ID" value="KAF5205828.1"/>
    <property type="molecule type" value="Genomic_DNA"/>
</dbReference>
<comment type="similarity">
    <text evidence="1">Belongs to the heat shock protein 70 family.</text>
</comment>
<dbReference type="AlphaFoldDB" id="A0A7J6XA64"/>
<dbReference type="InterPro" id="IPR043129">
    <property type="entry name" value="ATPase_NBD"/>
</dbReference>
<reference evidence="5 6" key="1">
    <citation type="submission" date="2020-06" db="EMBL/GenBank/DDBJ databases">
        <title>Transcriptomic and genomic resources for Thalictrum thalictroides and T. hernandezii: Facilitating candidate gene discovery in an emerging model plant lineage.</title>
        <authorList>
            <person name="Arias T."/>
            <person name="Riano-Pachon D.M."/>
            <person name="Di Stilio V.S."/>
        </authorList>
    </citation>
    <scope>NUCLEOTIDE SEQUENCE [LARGE SCALE GENOMIC DNA]</scope>
    <source>
        <strain evidence="6">cv. WT478/WT964</strain>
        <tissue evidence="5">Leaves</tissue>
    </source>
</reference>
<dbReference type="InterPro" id="IPR013126">
    <property type="entry name" value="Hsp_70_fam"/>
</dbReference>
<evidence type="ECO:0000256" key="4">
    <source>
        <dbReference type="SAM" id="Phobius"/>
    </source>
</evidence>